<dbReference type="AlphaFoldDB" id="A0A2P2JLV4"/>
<accession>A0A2P2JLV4</accession>
<proteinExistence type="predicted"/>
<protein>
    <submittedName>
        <fullName evidence="1">Uncharacterized protein</fullName>
    </submittedName>
</protein>
<dbReference type="EMBL" id="GGEC01013935">
    <property type="protein sequence ID" value="MBW94418.1"/>
    <property type="molecule type" value="Transcribed_RNA"/>
</dbReference>
<name>A0A2P2JLV4_RHIMU</name>
<organism evidence="1">
    <name type="scientific">Rhizophora mucronata</name>
    <name type="common">Asiatic mangrove</name>
    <dbReference type="NCBI Taxonomy" id="61149"/>
    <lineage>
        <taxon>Eukaryota</taxon>
        <taxon>Viridiplantae</taxon>
        <taxon>Streptophyta</taxon>
        <taxon>Embryophyta</taxon>
        <taxon>Tracheophyta</taxon>
        <taxon>Spermatophyta</taxon>
        <taxon>Magnoliopsida</taxon>
        <taxon>eudicotyledons</taxon>
        <taxon>Gunneridae</taxon>
        <taxon>Pentapetalae</taxon>
        <taxon>rosids</taxon>
        <taxon>fabids</taxon>
        <taxon>Malpighiales</taxon>
        <taxon>Rhizophoraceae</taxon>
        <taxon>Rhizophora</taxon>
    </lineage>
</organism>
<evidence type="ECO:0000313" key="1">
    <source>
        <dbReference type="EMBL" id="MBW94418.1"/>
    </source>
</evidence>
<sequence length="31" mass="3472">MVLLQRSSTSLAPMLPHTLVNAPNPCFVYRD</sequence>
<reference evidence="1" key="1">
    <citation type="submission" date="2018-02" db="EMBL/GenBank/DDBJ databases">
        <title>Rhizophora mucronata_Transcriptome.</title>
        <authorList>
            <person name="Meera S.P."/>
            <person name="Sreeshan A."/>
            <person name="Augustine A."/>
        </authorList>
    </citation>
    <scope>NUCLEOTIDE SEQUENCE</scope>
    <source>
        <tissue evidence="1">Leaf</tissue>
    </source>
</reference>